<keyword evidence="2" id="KW-1185">Reference proteome</keyword>
<dbReference type="Proteomes" id="UP000189941">
    <property type="component" value="Unassembled WGS sequence"/>
</dbReference>
<accession>A0A1T4P4H0</accession>
<organism evidence="1 2">
    <name type="scientific">Globicatella sulfidifaciens DSM 15739</name>
    <dbReference type="NCBI Taxonomy" id="1121925"/>
    <lineage>
        <taxon>Bacteria</taxon>
        <taxon>Bacillati</taxon>
        <taxon>Bacillota</taxon>
        <taxon>Bacilli</taxon>
        <taxon>Lactobacillales</taxon>
        <taxon>Aerococcaceae</taxon>
        <taxon>Globicatella</taxon>
    </lineage>
</organism>
<evidence type="ECO:0000313" key="2">
    <source>
        <dbReference type="Proteomes" id="UP000189941"/>
    </source>
</evidence>
<name>A0A1T4P4H0_9LACT</name>
<dbReference type="AlphaFoldDB" id="A0A1T4P4H0"/>
<reference evidence="2" key="1">
    <citation type="submission" date="2017-02" db="EMBL/GenBank/DDBJ databases">
        <authorList>
            <person name="Varghese N."/>
            <person name="Submissions S."/>
        </authorList>
    </citation>
    <scope>NUCLEOTIDE SEQUENCE [LARGE SCALE GENOMIC DNA]</scope>
    <source>
        <strain evidence="2">DSM 15739</strain>
    </source>
</reference>
<proteinExistence type="predicted"/>
<evidence type="ECO:0000313" key="1">
    <source>
        <dbReference type="EMBL" id="SJZ86510.1"/>
    </source>
</evidence>
<sequence>MIYEKELNGTVDDVEKQLNDTIDDVEKVAKWFSR</sequence>
<gene>
    <name evidence="1" type="ORF">SAMN02746011_01948</name>
</gene>
<dbReference type="STRING" id="1121925.SAMN02746011_01948"/>
<dbReference type="EMBL" id="FUWO01000029">
    <property type="protein sequence ID" value="SJZ86510.1"/>
    <property type="molecule type" value="Genomic_DNA"/>
</dbReference>
<protein>
    <submittedName>
        <fullName evidence="1">Uncharacterized protein</fullName>
    </submittedName>
</protein>